<dbReference type="Proteomes" id="UP001327560">
    <property type="component" value="Chromosome 6"/>
</dbReference>
<evidence type="ECO:0000313" key="3">
    <source>
        <dbReference type="Proteomes" id="UP001327560"/>
    </source>
</evidence>
<evidence type="ECO:0000256" key="1">
    <source>
        <dbReference type="SAM" id="MobiDB-lite"/>
    </source>
</evidence>
<reference evidence="2 3" key="1">
    <citation type="submission" date="2023-10" db="EMBL/GenBank/DDBJ databases">
        <title>Chromosome-scale genome assembly provides insights into flower coloration mechanisms of Canna indica.</title>
        <authorList>
            <person name="Li C."/>
        </authorList>
    </citation>
    <scope>NUCLEOTIDE SEQUENCE [LARGE SCALE GENOMIC DNA]</scope>
    <source>
        <tissue evidence="2">Flower</tissue>
    </source>
</reference>
<organism evidence="2 3">
    <name type="scientific">Canna indica</name>
    <name type="common">Indian-shot</name>
    <dbReference type="NCBI Taxonomy" id="4628"/>
    <lineage>
        <taxon>Eukaryota</taxon>
        <taxon>Viridiplantae</taxon>
        <taxon>Streptophyta</taxon>
        <taxon>Embryophyta</taxon>
        <taxon>Tracheophyta</taxon>
        <taxon>Spermatophyta</taxon>
        <taxon>Magnoliopsida</taxon>
        <taxon>Liliopsida</taxon>
        <taxon>Zingiberales</taxon>
        <taxon>Cannaceae</taxon>
        <taxon>Canna</taxon>
    </lineage>
</organism>
<keyword evidence="3" id="KW-1185">Reference proteome</keyword>
<feature type="compositionally biased region" description="Polar residues" evidence="1">
    <location>
        <begin position="13"/>
        <end position="33"/>
    </location>
</feature>
<name>A0AAQ3KMF1_9LILI</name>
<gene>
    <name evidence="2" type="ORF">Cni_G20036</name>
</gene>
<dbReference type="EMBL" id="CP136895">
    <property type="protein sequence ID" value="WOL11274.1"/>
    <property type="molecule type" value="Genomic_DNA"/>
</dbReference>
<feature type="compositionally biased region" description="Polar residues" evidence="1">
    <location>
        <begin position="57"/>
        <end position="67"/>
    </location>
</feature>
<feature type="region of interest" description="Disordered" evidence="1">
    <location>
        <begin position="1"/>
        <end position="112"/>
    </location>
</feature>
<evidence type="ECO:0000313" key="2">
    <source>
        <dbReference type="EMBL" id="WOL11274.1"/>
    </source>
</evidence>
<sequence length="358" mass="39478">MEVKPRTKPLPKDNTSLDQSKTQLRTKVTGMNESQEKDTNNAASHKVIKLSQRDQKGSATGSKSSQHAKYVPSKMKTVSKDSDHVQSNLRVKTAISTQSKNNLRVKTASSTQSKNNLRVKAAGSNQVRKKKLGAIFPEPEVEGIDAEDQLNSIDNLLEDRECMWLSSDSLSTKVKAFSKDGSHDQSKSSFKAKAASSNHARKKKSATIFPGLELVGLDAKDQLSFIDKLSDNVECMWLSSDSVSLISSEDSVDASEVDYMNVWMPSLSKNSELPLNSNSADIVAYQDNIQNPYSDSDEPLYWPFDQSLYNSVDVGNFLCQPPCKDESNVRDADAIHCGDWGRLINFDAVSGVNLMTAR</sequence>
<feature type="compositionally biased region" description="Polar residues" evidence="1">
    <location>
        <begin position="85"/>
        <end position="112"/>
    </location>
</feature>
<dbReference type="AlphaFoldDB" id="A0AAQ3KMF1"/>
<proteinExistence type="predicted"/>
<protein>
    <submittedName>
        <fullName evidence="2">Uncharacterized protein</fullName>
    </submittedName>
</protein>
<accession>A0AAQ3KMF1</accession>